<dbReference type="InterPro" id="IPR018063">
    <property type="entry name" value="SAM_MeTrfase_RsmI_CS"/>
</dbReference>
<sequence length="512" mass="56710">MKIFCLGLGQFQFPKAQKEHCSSSLAEKRKAAALGLVASGRKMMLSRRVAAALPFRFAAPAANQVPMPKHHLPLISFHPENVAVLCSRSNSSLSQQSETEHVDYSLFRTQQTNLKPGLYLVGTPIGNLEDITFRALRVLNSANVILSEDTRHSGKLLHHYNIKTPLMSYHKFNESQREQLVLKRLKEGEIVALISDAGTPGISDPGMELAKLCISENILVVPIPGPCALVSALSASGLPTHEFTFVGFLPKHSGSRRKRLMSLADQTATQIFYVPPHKLSQFLEEASSIFGDARQCVIAREMTKLHEERGYGSLTCDDTTHDGLTGELDHRTPGLKDGNSPKEDGVGDWLVPIGIFWLWRREDLLATVGAGFVKVADLHFPHERFQFLDLEGDFDFLGHWTNEWSSDSGDEEQEMDGLDFWRGTVREAKEVFLMRQPKGELTILIEGQTSSKVEPPSDSELEDELRELIASGETLSTAVKLVAGRTSASKKTIYSLALKTFGKQLQGEDDSN</sequence>
<dbReference type="SUPFAM" id="SSF53790">
    <property type="entry name" value="Tetrapyrrole methylase"/>
    <property type="match status" value="1"/>
</dbReference>
<dbReference type="HAMAP" id="MF_01877">
    <property type="entry name" value="16SrRNA_methyltr_I"/>
    <property type="match status" value="1"/>
</dbReference>
<dbReference type="InterPro" id="IPR008189">
    <property type="entry name" value="rRNA_ssu_MeTfrase_I"/>
</dbReference>
<dbReference type="Proteomes" id="UP000289738">
    <property type="component" value="Chromosome A07"/>
</dbReference>
<dbReference type="Gene3D" id="3.30.950.10">
    <property type="entry name" value="Methyltransferase, Cobalt-precorrin-4 Transmethylase, Domain 2"/>
    <property type="match status" value="1"/>
</dbReference>
<dbReference type="InterPro" id="IPR014777">
    <property type="entry name" value="4pyrrole_Mease_sub1"/>
</dbReference>
<evidence type="ECO:0000256" key="4">
    <source>
        <dbReference type="ARBA" id="ARBA00022679"/>
    </source>
</evidence>
<evidence type="ECO:0000256" key="1">
    <source>
        <dbReference type="ARBA" id="ARBA00022490"/>
    </source>
</evidence>
<dbReference type="InterPro" id="IPR000878">
    <property type="entry name" value="4pyrrol_Mease"/>
</dbReference>
<dbReference type="GO" id="GO:0008168">
    <property type="term" value="F:methyltransferase activity"/>
    <property type="evidence" value="ECO:0007669"/>
    <property type="project" value="UniProtKB-KW"/>
</dbReference>
<dbReference type="AlphaFoldDB" id="A0A445CC54"/>
<dbReference type="Gene3D" id="3.40.1010.10">
    <property type="entry name" value="Cobalt-precorrin-4 Transmethylase, Domain 1"/>
    <property type="match status" value="1"/>
</dbReference>
<accession>A0A445CC54</accession>
<dbReference type="EMBL" id="SDMP01000007">
    <property type="protein sequence ID" value="RYR48520.1"/>
    <property type="molecule type" value="Genomic_DNA"/>
</dbReference>
<comment type="caution">
    <text evidence="7">The sequence shown here is derived from an EMBL/GenBank/DDBJ whole genome shotgun (WGS) entry which is preliminary data.</text>
</comment>
<proteinExistence type="inferred from homology"/>
<gene>
    <name evidence="7" type="ORF">Ahy_A07g034543</name>
</gene>
<feature type="domain" description="Tetrapyrrole methylase" evidence="6">
    <location>
        <begin position="118"/>
        <end position="308"/>
    </location>
</feature>
<evidence type="ECO:0000313" key="7">
    <source>
        <dbReference type="EMBL" id="RYR48520.1"/>
    </source>
</evidence>
<dbReference type="CDD" id="cd11648">
    <property type="entry name" value="RsmI"/>
    <property type="match status" value="1"/>
</dbReference>
<keyword evidence="4" id="KW-0808">Transferase</keyword>
<evidence type="ECO:0000256" key="2">
    <source>
        <dbReference type="ARBA" id="ARBA00022552"/>
    </source>
</evidence>
<reference evidence="7 8" key="1">
    <citation type="submission" date="2019-01" db="EMBL/GenBank/DDBJ databases">
        <title>Sequencing of cultivated peanut Arachis hypogaea provides insights into genome evolution and oil improvement.</title>
        <authorList>
            <person name="Chen X."/>
        </authorList>
    </citation>
    <scope>NUCLEOTIDE SEQUENCE [LARGE SCALE GENOMIC DNA]</scope>
    <source>
        <strain evidence="8">cv. Fuhuasheng</strain>
        <tissue evidence="7">Leaves</tissue>
    </source>
</reference>
<dbReference type="FunFam" id="3.40.1010.10:FF:000007">
    <property type="entry name" value="Ribosomal RNA small subunit methyltransferase I"/>
    <property type="match status" value="1"/>
</dbReference>
<name>A0A445CC54_ARAHY</name>
<evidence type="ECO:0000259" key="6">
    <source>
        <dbReference type="Pfam" id="PF00590"/>
    </source>
</evidence>
<keyword evidence="2" id="KW-0698">rRNA processing</keyword>
<keyword evidence="5" id="KW-0949">S-adenosyl-L-methionine</keyword>
<dbReference type="InterPro" id="IPR035996">
    <property type="entry name" value="4pyrrol_Methylase_sf"/>
</dbReference>
<organism evidence="7 8">
    <name type="scientific">Arachis hypogaea</name>
    <name type="common">Peanut</name>
    <dbReference type="NCBI Taxonomy" id="3818"/>
    <lineage>
        <taxon>Eukaryota</taxon>
        <taxon>Viridiplantae</taxon>
        <taxon>Streptophyta</taxon>
        <taxon>Embryophyta</taxon>
        <taxon>Tracheophyta</taxon>
        <taxon>Spermatophyta</taxon>
        <taxon>Magnoliopsida</taxon>
        <taxon>eudicotyledons</taxon>
        <taxon>Gunneridae</taxon>
        <taxon>Pentapetalae</taxon>
        <taxon>rosids</taxon>
        <taxon>fabids</taxon>
        <taxon>Fabales</taxon>
        <taxon>Fabaceae</taxon>
        <taxon>Papilionoideae</taxon>
        <taxon>50 kb inversion clade</taxon>
        <taxon>dalbergioids sensu lato</taxon>
        <taxon>Dalbergieae</taxon>
        <taxon>Pterocarpus clade</taxon>
        <taxon>Arachis</taxon>
    </lineage>
</organism>
<keyword evidence="8" id="KW-1185">Reference proteome</keyword>
<keyword evidence="1" id="KW-0963">Cytoplasm</keyword>
<protein>
    <recommendedName>
        <fullName evidence="6">Tetrapyrrole methylase domain-containing protein</fullName>
    </recommendedName>
</protein>
<keyword evidence="3" id="KW-0489">Methyltransferase</keyword>
<dbReference type="PANTHER" id="PTHR46111">
    <property type="entry name" value="RIBOSOMAL RNA SMALL SUBUNIT METHYLTRANSFERASE I"/>
    <property type="match status" value="1"/>
</dbReference>
<evidence type="ECO:0000313" key="8">
    <source>
        <dbReference type="Proteomes" id="UP000289738"/>
    </source>
</evidence>
<dbReference type="NCBIfam" id="TIGR00096">
    <property type="entry name" value="16S rRNA (cytidine(1402)-2'-O)-methyltransferase"/>
    <property type="match status" value="1"/>
</dbReference>
<dbReference type="Pfam" id="PF00590">
    <property type="entry name" value="TP_methylase"/>
    <property type="match status" value="1"/>
</dbReference>
<dbReference type="InterPro" id="IPR014776">
    <property type="entry name" value="4pyrrole_Mease_sub2"/>
</dbReference>
<evidence type="ECO:0000256" key="3">
    <source>
        <dbReference type="ARBA" id="ARBA00022603"/>
    </source>
</evidence>
<dbReference type="PROSITE" id="PS01296">
    <property type="entry name" value="RSMI"/>
    <property type="match status" value="1"/>
</dbReference>
<dbReference type="GO" id="GO:0032259">
    <property type="term" value="P:methylation"/>
    <property type="evidence" value="ECO:0007669"/>
    <property type="project" value="UniProtKB-KW"/>
</dbReference>
<dbReference type="GO" id="GO:0006364">
    <property type="term" value="P:rRNA processing"/>
    <property type="evidence" value="ECO:0007669"/>
    <property type="project" value="UniProtKB-KW"/>
</dbReference>
<dbReference type="PANTHER" id="PTHR46111:SF1">
    <property type="entry name" value="RIBOSOMAL RNA SMALL SUBUNIT METHYLTRANSFERASE I"/>
    <property type="match status" value="1"/>
</dbReference>
<evidence type="ECO:0000256" key="5">
    <source>
        <dbReference type="ARBA" id="ARBA00022691"/>
    </source>
</evidence>